<feature type="region of interest" description="Disordered" evidence="1">
    <location>
        <begin position="142"/>
        <end position="182"/>
    </location>
</feature>
<comment type="caution">
    <text evidence="2">The sequence shown here is derived from an EMBL/GenBank/DDBJ whole genome shotgun (WGS) entry which is preliminary data.</text>
</comment>
<evidence type="ECO:0000313" key="2">
    <source>
        <dbReference type="EMBL" id="KAJ1129078.1"/>
    </source>
</evidence>
<dbReference type="Proteomes" id="UP001066276">
    <property type="component" value="Chromosome 7"/>
</dbReference>
<name>A0AAV7PRF8_PLEWA</name>
<organism evidence="2 3">
    <name type="scientific">Pleurodeles waltl</name>
    <name type="common">Iberian ribbed newt</name>
    <dbReference type="NCBI Taxonomy" id="8319"/>
    <lineage>
        <taxon>Eukaryota</taxon>
        <taxon>Metazoa</taxon>
        <taxon>Chordata</taxon>
        <taxon>Craniata</taxon>
        <taxon>Vertebrata</taxon>
        <taxon>Euteleostomi</taxon>
        <taxon>Amphibia</taxon>
        <taxon>Batrachia</taxon>
        <taxon>Caudata</taxon>
        <taxon>Salamandroidea</taxon>
        <taxon>Salamandridae</taxon>
        <taxon>Pleurodelinae</taxon>
        <taxon>Pleurodeles</taxon>
    </lineage>
</organism>
<gene>
    <name evidence="2" type="ORF">NDU88_007449</name>
</gene>
<evidence type="ECO:0000256" key="1">
    <source>
        <dbReference type="SAM" id="MobiDB-lite"/>
    </source>
</evidence>
<protein>
    <submittedName>
        <fullName evidence="2">Uncharacterized protein</fullName>
    </submittedName>
</protein>
<dbReference type="AlphaFoldDB" id="A0AAV7PRF8"/>
<feature type="region of interest" description="Disordered" evidence="1">
    <location>
        <begin position="1"/>
        <end position="31"/>
    </location>
</feature>
<proteinExistence type="predicted"/>
<feature type="compositionally biased region" description="Basic and acidic residues" evidence="1">
    <location>
        <begin position="1"/>
        <end position="13"/>
    </location>
</feature>
<feature type="compositionally biased region" description="Polar residues" evidence="1">
    <location>
        <begin position="16"/>
        <end position="30"/>
    </location>
</feature>
<reference evidence="2" key="1">
    <citation type="journal article" date="2022" name="bioRxiv">
        <title>Sequencing and chromosome-scale assembly of the giantPleurodeles waltlgenome.</title>
        <authorList>
            <person name="Brown T."/>
            <person name="Elewa A."/>
            <person name="Iarovenko S."/>
            <person name="Subramanian E."/>
            <person name="Araus A.J."/>
            <person name="Petzold A."/>
            <person name="Susuki M."/>
            <person name="Suzuki K.-i.T."/>
            <person name="Hayashi T."/>
            <person name="Toyoda A."/>
            <person name="Oliveira C."/>
            <person name="Osipova E."/>
            <person name="Leigh N.D."/>
            <person name="Simon A."/>
            <person name="Yun M.H."/>
        </authorList>
    </citation>
    <scope>NUCLEOTIDE SEQUENCE</scope>
    <source>
        <strain evidence="2">20211129_DDA</strain>
        <tissue evidence="2">Liver</tissue>
    </source>
</reference>
<evidence type="ECO:0000313" key="3">
    <source>
        <dbReference type="Proteomes" id="UP001066276"/>
    </source>
</evidence>
<dbReference type="EMBL" id="JANPWB010000011">
    <property type="protein sequence ID" value="KAJ1129078.1"/>
    <property type="molecule type" value="Genomic_DNA"/>
</dbReference>
<sequence length="182" mass="20551">MLSSLRGREERIPATRTGTEEYSTTLQEQTHATERSMVSYDRMPKVTPCGSTGRFRKLSILIGCQIRLPRMIILRSLTDNLHHKHMSAYKVYFLQSEECERPRPVSPTAPEWLVPHLSQQQHKMTIARKGALRSCRQALKSGCREGQQKPAPCRAGSRPRPQLCRGGRQSDAGGKVARQELG</sequence>
<keyword evidence="3" id="KW-1185">Reference proteome</keyword>
<accession>A0AAV7PRF8</accession>